<dbReference type="RefSeq" id="WP_146578719.1">
    <property type="nucleotide sequence ID" value="NZ_SJPM01000006.1"/>
</dbReference>
<evidence type="ECO:0000313" key="7">
    <source>
        <dbReference type="EMBL" id="TWT95691.1"/>
    </source>
</evidence>
<evidence type="ECO:0000256" key="2">
    <source>
        <dbReference type="ARBA" id="ARBA00022692"/>
    </source>
</evidence>
<evidence type="ECO:0000256" key="5">
    <source>
        <dbReference type="SAM" id="Phobius"/>
    </source>
</evidence>
<keyword evidence="4 5" id="KW-0472">Membrane</keyword>
<evidence type="ECO:0000256" key="1">
    <source>
        <dbReference type="ARBA" id="ARBA00004141"/>
    </source>
</evidence>
<evidence type="ECO:0000313" key="8">
    <source>
        <dbReference type="Proteomes" id="UP000316213"/>
    </source>
</evidence>
<dbReference type="SUPFAM" id="SSF144091">
    <property type="entry name" value="Rhomboid-like"/>
    <property type="match status" value="1"/>
</dbReference>
<proteinExistence type="predicted"/>
<dbReference type="Proteomes" id="UP000316213">
    <property type="component" value="Unassembled WGS sequence"/>
</dbReference>
<feature type="transmembrane region" description="Helical" evidence="5">
    <location>
        <begin position="82"/>
        <end position="104"/>
    </location>
</feature>
<dbReference type="GO" id="GO:0016020">
    <property type="term" value="C:membrane"/>
    <property type="evidence" value="ECO:0007669"/>
    <property type="project" value="UniProtKB-SubCell"/>
</dbReference>
<protein>
    <submittedName>
        <fullName evidence="7">Rhomboid family protein</fullName>
    </submittedName>
</protein>
<dbReference type="Gene3D" id="1.20.1540.10">
    <property type="entry name" value="Rhomboid-like"/>
    <property type="match status" value="1"/>
</dbReference>
<keyword evidence="8" id="KW-1185">Reference proteome</keyword>
<accession>A0A5C6A9H5</accession>
<keyword evidence="3 5" id="KW-1133">Transmembrane helix</keyword>
<comment type="caution">
    <text evidence="7">The sequence shown here is derived from an EMBL/GenBank/DDBJ whole genome shotgun (WGS) entry which is preliminary data.</text>
</comment>
<dbReference type="NCBIfam" id="TIGR03902">
    <property type="entry name" value="rhom_GG_sort"/>
    <property type="match status" value="1"/>
</dbReference>
<feature type="transmembrane region" description="Helical" evidence="5">
    <location>
        <begin position="41"/>
        <end position="62"/>
    </location>
</feature>
<gene>
    <name evidence="7" type="ORF">Pla100_33330</name>
</gene>
<organism evidence="7 8">
    <name type="scientific">Neorhodopirellula pilleata</name>
    <dbReference type="NCBI Taxonomy" id="2714738"/>
    <lineage>
        <taxon>Bacteria</taxon>
        <taxon>Pseudomonadati</taxon>
        <taxon>Planctomycetota</taxon>
        <taxon>Planctomycetia</taxon>
        <taxon>Pirellulales</taxon>
        <taxon>Pirellulaceae</taxon>
        <taxon>Neorhodopirellula</taxon>
    </lineage>
</organism>
<feature type="transmembrane region" description="Helical" evidence="5">
    <location>
        <begin position="111"/>
        <end position="129"/>
    </location>
</feature>
<feature type="transmembrane region" description="Helical" evidence="5">
    <location>
        <begin position="135"/>
        <end position="153"/>
    </location>
</feature>
<dbReference type="InterPro" id="IPR022764">
    <property type="entry name" value="Peptidase_S54_rhomboid_dom"/>
</dbReference>
<dbReference type="GO" id="GO:0004252">
    <property type="term" value="F:serine-type endopeptidase activity"/>
    <property type="evidence" value="ECO:0007669"/>
    <property type="project" value="InterPro"/>
</dbReference>
<name>A0A5C6A9H5_9BACT</name>
<evidence type="ECO:0000256" key="3">
    <source>
        <dbReference type="ARBA" id="ARBA00022989"/>
    </source>
</evidence>
<sequence length="228" mass="24788">MSINATTVTVPSSEVLPSADNEGWRSVINLWGNAGLHRVPLTLFLSMIALAAFISPSLTSTLQLDFASVASGQWWRLITGHLTHYGGDHLFWDLLMFAVLGAVCEHQHPRLFGVSVIVMSLGISATVLATCSHVSAYRGLSGIDTGLCVWFIVDQIRQSRASRDRLFAILWIAAGTILIGKLVFECATGEILFVDANGFQPLVQSHLAGATFGVMFASIAIYVRRLKR</sequence>
<comment type="subcellular location">
    <subcellularLocation>
        <location evidence="1">Membrane</location>
        <topology evidence="1">Multi-pass membrane protein</topology>
    </subcellularLocation>
</comment>
<dbReference type="InterPro" id="IPR035952">
    <property type="entry name" value="Rhomboid-like_sf"/>
</dbReference>
<feature type="domain" description="Peptidase S54 rhomboid" evidence="6">
    <location>
        <begin position="72"/>
        <end position="220"/>
    </location>
</feature>
<evidence type="ECO:0000259" key="6">
    <source>
        <dbReference type="Pfam" id="PF01694"/>
    </source>
</evidence>
<feature type="transmembrane region" description="Helical" evidence="5">
    <location>
        <begin position="204"/>
        <end position="223"/>
    </location>
</feature>
<reference evidence="7 8" key="1">
    <citation type="submission" date="2019-02" db="EMBL/GenBank/DDBJ databases">
        <title>Deep-cultivation of Planctomycetes and their phenomic and genomic characterization uncovers novel biology.</title>
        <authorList>
            <person name="Wiegand S."/>
            <person name="Jogler M."/>
            <person name="Boedeker C."/>
            <person name="Pinto D."/>
            <person name="Vollmers J."/>
            <person name="Rivas-Marin E."/>
            <person name="Kohn T."/>
            <person name="Peeters S.H."/>
            <person name="Heuer A."/>
            <person name="Rast P."/>
            <person name="Oberbeckmann S."/>
            <person name="Bunk B."/>
            <person name="Jeske O."/>
            <person name="Meyerdierks A."/>
            <person name="Storesund J.E."/>
            <person name="Kallscheuer N."/>
            <person name="Luecker S."/>
            <person name="Lage O.M."/>
            <person name="Pohl T."/>
            <person name="Merkel B.J."/>
            <person name="Hornburger P."/>
            <person name="Mueller R.-W."/>
            <person name="Bruemmer F."/>
            <person name="Labrenz M."/>
            <person name="Spormann A.M."/>
            <person name="Op Den Camp H."/>
            <person name="Overmann J."/>
            <person name="Amann R."/>
            <person name="Jetten M.S.M."/>
            <person name="Mascher T."/>
            <person name="Medema M.H."/>
            <person name="Devos D.P."/>
            <person name="Kaster A.-K."/>
            <person name="Ovreas L."/>
            <person name="Rohde M."/>
            <person name="Galperin M.Y."/>
            <person name="Jogler C."/>
        </authorList>
    </citation>
    <scope>NUCLEOTIDE SEQUENCE [LARGE SCALE GENOMIC DNA]</scope>
    <source>
        <strain evidence="7 8">Pla100</strain>
    </source>
</reference>
<dbReference type="InterPro" id="IPR023826">
    <property type="entry name" value="Rhom-like_SP_proteobac"/>
</dbReference>
<dbReference type="Pfam" id="PF01694">
    <property type="entry name" value="Rhomboid"/>
    <property type="match status" value="1"/>
</dbReference>
<feature type="transmembrane region" description="Helical" evidence="5">
    <location>
        <begin position="165"/>
        <end position="184"/>
    </location>
</feature>
<dbReference type="EMBL" id="SJPM01000006">
    <property type="protein sequence ID" value="TWT95691.1"/>
    <property type="molecule type" value="Genomic_DNA"/>
</dbReference>
<keyword evidence="2 5" id="KW-0812">Transmembrane</keyword>
<evidence type="ECO:0000256" key="4">
    <source>
        <dbReference type="ARBA" id="ARBA00023136"/>
    </source>
</evidence>
<dbReference type="AlphaFoldDB" id="A0A5C6A9H5"/>
<dbReference type="OrthoDB" id="196054at2"/>